<reference evidence="1 2" key="1">
    <citation type="journal article" date="2012" name="Eukaryot. Cell">
        <title>Genome sequence of the Trichosporon asahii environmental strain CBS 8904.</title>
        <authorList>
            <person name="Yang R.Y."/>
            <person name="Li H.T."/>
            <person name="Zhu H."/>
            <person name="Zhou G.P."/>
            <person name="Wang M."/>
            <person name="Wang L."/>
        </authorList>
    </citation>
    <scope>NUCLEOTIDE SEQUENCE [LARGE SCALE GENOMIC DNA]</scope>
    <source>
        <strain evidence="1 2">CBS 8904</strain>
    </source>
</reference>
<dbReference type="AlphaFoldDB" id="K1VZ50"/>
<sequence length="523" mass="59629">MSDLKTPVTAQSGIIRDHPDWQDGDFTLISSDGWRFRVPTEVLFSASEVLSDAPASGELEIHFPDDIIESRAVIEQFLFLTTYGTLNRSTVTLECSGQDTIVLAVFTNLLLFLRKCDCESTLEAFHEAVGRGQLWGWEVFSIGVSLSDDDMCAASGKIPAVLEQDGRRVRYLRWDHVPDSVRPSVGLRYRYALHRFESYVGQWFDITPMPVEAMFHEALAEFDNLKEHPDFRYGDTVLISSDKWSFSVSSYQLQSAGFRMCSETGDGGQSEGAPQVAELLIFDNAETETADVLRQFLSLVVHGQLRPRQDREWLDCGYLGNHALDTYRHTVTLLQKHHCHNLIERFGEDAIKLMVRGILPPRVGFGLGLLAGDKRVCAASVSFYDPQEGRFGGRETVAAFVGFPAYEYANPLLMALDHVQKWTNGPGRSFKLYMAWRAELVHDPNGALLWYGLERELELSRFWDPEDVKDDILNWEERRDLERLSFKRHLARRFLAYVDVVERRKMAEKLRICWNLGVTPLSE</sequence>
<evidence type="ECO:0000313" key="1">
    <source>
        <dbReference type="EMBL" id="EKD04847.1"/>
    </source>
</evidence>
<keyword evidence="2" id="KW-1185">Reference proteome</keyword>
<gene>
    <name evidence="1" type="ORF">A1Q2_00793</name>
</gene>
<evidence type="ECO:0000313" key="2">
    <source>
        <dbReference type="Proteomes" id="UP000006757"/>
    </source>
</evidence>
<dbReference type="Proteomes" id="UP000006757">
    <property type="component" value="Unassembled WGS sequence"/>
</dbReference>
<dbReference type="InParanoid" id="K1VZ50"/>
<proteinExistence type="predicted"/>
<accession>K1VZ50</accession>
<organism evidence="1 2">
    <name type="scientific">Trichosporon asahii var. asahii (strain CBS 8904)</name>
    <name type="common">Yeast</name>
    <dbReference type="NCBI Taxonomy" id="1220162"/>
    <lineage>
        <taxon>Eukaryota</taxon>
        <taxon>Fungi</taxon>
        <taxon>Dikarya</taxon>
        <taxon>Basidiomycota</taxon>
        <taxon>Agaricomycotina</taxon>
        <taxon>Tremellomycetes</taxon>
        <taxon>Trichosporonales</taxon>
        <taxon>Trichosporonaceae</taxon>
        <taxon>Trichosporon</taxon>
    </lineage>
</organism>
<protein>
    <submittedName>
        <fullName evidence="1">Uncharacterized protein</fullName>
    </submittedName>
</protein>
<dbReference type="HOGENOM" id="CLU_520907_0_0_1"/>
<name>K1VZ50_TRIAC</name>
<comment type="caution">
    <text evidence="1">The sequence shown here is derived from an EMBL/GenBank/DDBJ whole genome shotgun (WGS) entry which is preliminary data.</text>
</comment>
<dbReference type="EMBL" id="AMBO01000187">
    <property type="protein sequence ID" value="EKD04847.1"/>
    <property type="molecule type" value="Genomic_DNA"/>
</dbReference>